<dbReference type="GeneID" id="66741610"/>
<evidence type="ECO:0000313" key="1">
    <source>
        <dbReference type="EMBL" id="QGO05370.1"/>
    </source>
</evidence>
<dbReference type="Proteomes" id="UP000422232">
    <property type="component" value="Chromosome"/>
</dbReference>
<keyword evidence="2" id="KW-1185">Reference proteome</keyword>
<protein>
    <submittedName>
        <fullName evidence="1">Uncharacterized protein</fullName>
    </submittedName>
</protein>
<dbReference type="EMBL" id="CP038908">
    <property type="protein sequence ID" value="QGO05370.1"/>
    <property type="molecule type" value="Genomic_DNA"/>
</dbReference>
<reference evidence="1 2" key="1">
    <citation type="submission" date="2019-04" db="EMBL/GenBank/DDBJ databases">
        <title>Complete genome sequencing of Piscirickettsia salmonis strain Psal-009.</title>
        <authorList>
            <person name="Schober I."/>
            <person name="Bunk B."/>
            <person name="Sproer C."/>
            <person name="Carril G.P."/>
            <person name="Riedel T."/>
            <person name="Flores-Herrera P.A."/>
            <person name="Nourdin-Galindo G."/>
            <person name="Marshall S.H."/>
            <person name="Overmann J."/>
        </authorList>
    </citation>
    <scope>NUCLEOTIDE SEQUENCE [LARGE SCALE GENOMIC DNA]</scope>
    <source>
        <strain evidence="1 2">Psal-009</strain>
    </source>
</reference>
<gene>
    <name evidence="1" type="ORF">Psal009_01258</name>
</gene>
<accession>A0A9Q5VFD8</accession>
<organism evidence="1 2">
    <name type="scientific">Piscirickettsia salmonis</name>
    <dbReference type="NCBI Taxonomy" id="1238"/>
    <lineage>
        <taxon>Bacteria</taxon>
        <taxon>Pseudomonadati</taxon>
        <taxon>Pseudomonadota</taxon>
        <taxon>Gammaproteobacteria</taxon>
        <taxon>Thiotrichales</taxon>
        <taxon>Piscirickettsiaceae</taxon>
        <taxon>Piscirickettsia</taxon>
    </lineage>
</organism>
<dbReference type="AlphaFoldDB" id="A0A9Q5VFD8"/>
<name>A0A9Q5VFD8_PISSA</name>
<sequence length="100" mass="11649">MNKIEATATAQSIAEQELLPFLLSLEPKMMSDEVFLAFCQTSILTITKAMYDYCMSYDDFEYKEIWLKGVKEKIHQGIDRFFDIDSRQSDLKITPASFFQ</sequence>
<dbReference type="RefSeq" id="WP_016210894.1">
    <property type="nucleotide sequence ID" value="NZ_CP012413.1"/>
</dbReference>
<proteinExistence type="predicted"/>
<evidence type="ECO:0000313" key="2">
    <source>
        <dbReference type="Proteomes" id="UP000422232"/>
    </source>
</evidence>